<evidence type="ECO:0000256" key="1">
    <source>
        <dbReference type="ARBA" id="ARBA00010370"/>
    </source>
</evidence>
<keyword evidence="4" id="KW-0378">Hydrolase</keyword>
<dbReference type="GO" id="GO:0004222">
    <property type="term" value="F:metalloendopeptidase activity"/>
    <property type="evidence" value="ECO:0007669"/>
    <property type="project" value="InterPro"/>
</dbReference>
<dbReference type="AlphaFoldDB" id="A0A914NYT7"/>
<feature type="binding site" evidence="8">
    <location>
        <position position="83"/>
    </location>
    <ligand>
        <name>Ca(2+)</name>
        <dbReference type="ChEBI" id="CHEBI:29108"/>
        <label>3</label>
    </ligand>
</feature>
<evidence type="ECO:0000256" key="3">
    <source>
        <dbReference type="ARBA" id="ARBA00022723"/>
    </source>
</evidence>
<dbReference type="GO" id="GO:0030574">
    <property type="term" value="P:collagen catabolic process"/>
    <property type="evidence" value="ECO:0007669"/>
    <property type="project" value="TreeGrafter"/>
</dbReference>
<comment type="cofactor">
    <cofactor evidence="8">
        <name>Zn(2+)</name>
        <dbReference type="ChEBI" id="CHEBI:29105"/>
    </cofactor>
    <text evidence="8">Binds 2 Zn(2+) ions per subunit.</text>
</comment>
<comment type="cofactor">
    <cofactor evidence="8">
        <name>Ca(2+)</name>
        <dbReference type="ChEBI" id="CHEBI:29108"/>
    </cofactor>
    <text evidence="8">Can bind about 5 Ca(2+) ions per subunit.</text>
</comment>
<dbReference type="GO" id="GO:0008270">
    <property type="term" value="F:zinc ion binding"/>
    <property type="evidence" value="ECO:0007669"/>
    <property type="project" value="InterPro"/>
</dbReference>
<keyword evidence="3 8" id="KW-0479">Metal-binding</keyword>
<keyword evidence="8" id="KW-0106">Calcium</keyword>
<dbReference type="WBParaSite" id="PDA_v2.g10583.t1">
    <property type="protein sequence ID" value="PDA_v2.g10583.t1"/>
    <property type="gene ID" value="PDA_v2.g10583"/>
</dbReference>
<dbReference type="InterPro" id="IPR021190">
    <property type="entry name" value="Pept_M10A"/>
</dbReference>
<feature type="binding site" evidence="8">
    <location>
        <position position="144"/>
    </location>
    <ligand>
        <name>Zn(2+)</name>
        <dbReference type="ChEBI" id="CHEBI:29105"/>
        <label>2</label>
        <note>catalytic</note>
    </ligand>
</feature>
<dbReference type="Gene3D" id="3.40.390.10">
    <property type="entry name" value="Collagenase (Catalytic Domain)"/>
    <property type="match status" value="1"/>
</dbReference>
<dbReference type="PANTHER" id="PTHR10201">
    <property type="entry name" value="MATRIX METALLOPROTEINASE"/>
    <property type="match status" value="1"/>
</dbReference>
<evidence type="ECO:0000259" key="9">
    <source>
        <dbReference type="SMART" id="SM00235"/>
    </source>
</evidence>
<feature type="binding site" evidence="8">
    <location>
        <position position="73"/>
    </location>
    <ligand>
        <name>Ca(2+)</name>
        <dbReference type="ChEBI" id="CHEBI:29108"/>
        <label>2</label>
    </ligand>
</feature>
<evidence type="ECO:0000256" key="7">
    <source>
        <dbReference type="PIRSR" id="PIRSR621190-1"/>
    </source>
</evidence>
<keyword evidence="6" id="KW-0482">Metalloprotease</keyword>
<dbReference type="GO" id="GO:0031012">
    <property type="term" value="C:extracellular matrix"/>
    <property type="evidence" value="ECO:0007669"/>
    <property type="project" value="InterPro"/>
</dbReference>
<dbReference type="Pfam" id="PF00413">
    <property type="entry name" value="Peptidase_M10"/>
    <property type="match status" value="1"/>
</dbReference>
<feature type="active site" evidence="7">
    <location>
        <position position="127"/>
    </location>
</feature>
<dbReference type="InterPro" id="IPR006026">
    <property type="entry name" value="Peptidase_Metallo"/>
</dbReference>
<dbReference type="SMART" id="SM00235">
    <property type="entry name" value="ZnMc"/>
    <property type="match status" value="1"/>
</dbReference>
<keyword evidence="2" id="KW-0645">Protease</keyword>
<accession>A0A914NYT7</accession>
<evidence type="ECO:0000256" key="8">
    <source>
        <dbReference type="PIRSR" id="PIRSR621190-2"/>
    </source>
</evidence>
<dbReference type="Proteomes" id="UP000887578">
    <property type="component" value="Unplaced"/>
</dbReference>
<dbReference type="PRINTS" id="PR00138">
    <property type="entry name" value="MATRIXIN"/>
</dbReference>
<feature type="binding site" evidence="8">
    <location>
        <position position="99"/>
    </location>
    <ligand>
        <name>Ca(2+)</name>
        <dbReference type="ChEBI" id="CHEBI:29108"/>
        <label>3</label>
    </ligand>
</feature>
<organism evidence="10 11">
    <name type="scientific">Panagrolaimus davidi</name>
    <dbReference type="NCBI Taxonomy" id="227884"/>
    <lineage>
        <taxon>Eukaryota</taxon>
        <taxon>Metazoa</taxon>
        <taxon>Ecdysozoa</taxon>
        <taxon>Nematoda</taxon>
        <taxon>Chromadorea</taxon>
        <taxon>Rhabditida</taxon>
        <taxon>Tylenchina</taxon>
        <taxon>Panagrolaimomorpha</taxon>
        <taxon>Panagrolaimoidea</taxon>
        <taxon>Panagrolaimidae</taxon>
        <taxon>Panagrolaimus</taxon>
    </lineage>
</organism>
<evidence type="ECO:0000256" key="4">
    <source>
        <dbReference type="ARBA" id="ARBA00022801"/>
    </source>
</evidence>
<dbReference type="GO" id="GO:0030198">
    <property type="term" value="P:extracellular matrix organization"/>
    <property type="evidence" value="ECO:0007669"/>
    <property type="project" value="TreeGrafter"/>
</dbReference>
<dbReference type="InterPro" id="IPR024079">
    <property type="entry name" value="MetalloPept_cat_dom_sf"/>
</dbReference>
<evidence type="ECO:0000256" key="6">
    <source>
        <dbReference type="ARBA" id="ARBA00023049"/>
    </source>
</evidence>
<evidence type="ECO:0000313" key="11">
    <source>
        <dbReference type="WBParaSite" id="PDA_v2.g10583.t1"/>
    </source>
</evidence>
<proteinExistence type="inferred from homology"/>
<feature type="binding site" evidence="8">
    <location>
        <position position="136"/>
    </location>
    <ligand>
        <name>Zn(2+)</name>
        <dbReference type="ChEBI" id="CHEBI:29105"/>
        <label>2</label>
        <note>catalytic</note>
    </ligand>
</feature>
<feature type="binding site" evidence="8">
    <location>
        <position position="38"/>
    </location>
    <ligand>
        <name>Ca(2+)</name>
        <dbReference type="ChEBI" id="CHEBI:29108"/>
        <label>1</label>
    </ligand>
</feature>
<protein>
    <submittedName>
        <fullName evidence="11">Peptidase metallopeptidase domain-containing protein</fullName>
    </submittedName>
</protein>
<keyword evidence="5 8" id="KW-0862">Zinc</keyword>
<dbReference type="PANTHER" id="PTHR10201:SF323">
    <property type="entry name" value="MATRIX METALLOPROTEINASE-21"/>
    <property type="match status" value="1"/>
</dbReference>
<keyword evidence="10" id="KW-1185">Reference proteome</keyword>
<evidence type="ECO:0000313" key="10">
    <source>
        <dbReference type="Proteomes" id="UP000887578"/>
    </source>
</evidence>
<feature type="domain" description="Peptidase metallopeptidase" evidence="9">
    <location>
        <begin position="18"/>
        <end position="177"/>
    </location>
</feature>
<evidence type="ECO:0000256" key="5">
    <source>
        <dbReference type="ARBA" id="ARBA00022833"/>
    </source>
</evidence>
<comment type="similarity">
    <text evidence="1">Belongs to the peptidase M10A family.</text>
</comment>
<dbReference type="InterPro" id="IPR001818">
    <property type="entry name" value="Pept_M10_metallopeptidase"/>
</dbReference>
<feature type="binding site" description="in inhibited form" evidence="8">
    <location>
        <position position="6"/>
    </location>
    <ligand>
        <name>Zn(2+)</name>
        <dbReference type="ChEBI" id="CHEBI:29105"/>
        <label>2</label>
        <note>catalytic</note>
    </ligand>
</feature>
<reference evidence="11" key="1">
    <citation type="submission" date="2022-11" db="UniProtKB">
        <authorList>
            <consortium name="WormBaseParasite"/>
        </authorList>
    </citation>
    <scope>IDENTIFICATION</scope>
</reference>
<evidence type="ECO:0000256" key="2">
    <source>
        <dbReference type="ARBA" id="ARBA00022670"/>
    </source>
</evidence>
<feature type="binding site" evidence="8">
    <location>
        <position position="130"/>
    </location>
    <ligand>
        <name>Zn(2+)</name>
        <dbReference type="ChEBI" id="CHEBI:29105"/>
        <label>2</label>
        <note>catalytic</note>
    </ligand>
</feature>
<sequence length="180" mass="20959">MAEPRCGVSDIQEIVDLNYIPWTNENISYAIEKTFSLDMPISEVRQVIRESLDLWSKYIPRNFIEIDNFDAADIKISSQNNFDKNEVANANSKGTLVFDKRQKWKRYKIGETEIPNTLDILAVTIHEIGHILGLKHLNIQETNMKPNFYHFFDLKNVYIQPFIFAADIQSIQSIYGEKKN</sequence>
<dbReference type="GO" id="GO:0006508">
    <property type="term" value="P:proteolysis"/>
    <property type="evidence" value="ECO:0007669"/>
    <property type="project" value="UniProtKB-KW"/>
</dbReference>
<dbReference type="SUPFAM" id="SSF55486">
    <property type="entry name" value="Metalloproteases ('zincins'), catalytic domain"/>
    <property type="match status" value="1"/>
</dbReference>
<name>A0A914NYT7_9BILA</name>
<feature type="binding site" evidence="8">
    <location>
        <position position="126"/>
    </location>
    <ligand>
        <name>Zn(2+)</name>
        <dbReference type="ChEBI" id="CHEBI:29105"/>
        <label>2</label>
        <note>catalytic</note>
    </ligand>
</feature>